<reference evidence="5" key="1">
    <citation type="submission" date="2018-01" db="EMBL/GenBank/DDBJ databases">
        <title>Complete genome of Tamlana sp. UJ94.</title>
        <authorList>
            <person name="Jung J."/>
            <person name="Chung D."/>
            <person name="Bae S.S."/>
            <person name="Baek K."/>
        </authorList>
    </citation>
    <scope>NUCLEOTIDE SEQUENCE [LARGE SCALE GENOMIC DNA]</scope>
    <source>
        <strain evidence="5">UJ94</strain>
    </source>
</reference>
<dbReference type="FunFam" id="3.30.420.10:FF:000045">
    <property type="entry name" value="3'-5' exonuclease DinG"/>
    <property type="match status" value="1"/>
</dbReference>
<dbReference type="InterPro" id="IPR013520">
    <property type="entry name" value="Ribonucl_H"/>
</dbReference>
<dbReference type="Pfam" id="PF00929">
    <property type="entry name" value="RNase_T"/>
    <property type="match status" value="1"/>
</dbReference>
<dbReference type="SMART" id="SM00479">
    <property type="entry name" value="EXOIII"/>
    <property type="match status" value="1"/>
</dbReference>
<dbReference type="EMBL" id="CP025938">
    <property type="protein sequence ID" value="AUS07001.1"/>
    <property type="molecule type" value="Genomic_DNA"/>
</dbReference>
<dbReference type="NCBIfam" id="TIGR00573">
    <property type="entry name" value="dnaq"/>
    <property type="match status" value="1"/>
</dbReference>
<dbReference type="GO" id="GO:0003887">
    <property type="term" value="F:DNA-directed DNA polymerase activity"/>
    <property type="evidence" value="ECO:0007669"/>
    <property type="project" value="InterPro"/>
</dbReference>
<dbReference type="Gene3D" id="3.30.420.10">
    <property type="entry name" value="Ribonuclease H-like superfamily/Ribonuclease H"/>
    <property type="match status" value="1"/>
</dbReference>
<dbReference type="SMART" id="SM00465">
    <property type="entry name" value="GIYc"/>
    <property type="match status" value="1"/>
</dbReference>
<dbReference type="PANTHER" id="PTHR30231">
    <property type="entry name" value="DNA POLYMERASE III SUBUNIT EPSILON"/>
    <property type="match status" value="1"/>
</dbReference>
<keyword evidence="4" id="KW-0269">Exonuclease</keyword>
<accession>A0A2I7SM70</accession>
<dbReference type="Proteomes" id="UP000236592">
    <property type="component" value="Chromosome"/>
</dbReference>
<evidence type="ECO:0000313" key="5">
    <source>
        <dbReference type="Proteomes" id="UP000236592"/>
    </source>
</evidence>
<dbReference type="CDD" id="cd10434">
    <property type="entry name" value="GIY-YIG_UvrC_Cho"/>
    <property type="match status" value="1"/>
</dbReference>
<feature type="domain" description="GIY-YIG" evidence="3">
    <location>
        <begin position="195"/>
        <end position="271"/>
    </location>
</feature>
<dbReference type="OrthoDB" id="9803913at2"/>
<evidence type="ECO:0000256" key="1">
    <source>
        <dbReference type="ARBA" id="ARBA00025483"/>
    </source>
</evidence>
<dbReference type="GO" id="GO:0003677">
    <property type="term" value="F:DNA binding"/>
    <property type="evidence" value="ECO:0007669"/>
    <property type="project" value="InterPro"/>
</dbReference>
<dbReference type="GO" id="GO:0008408">
    <property type="term" value="F:3'-5' exonuclease activity"/>
    <property type="evidence" value="ECO:0007669"/>
    <property type="project" value="TreeGrafter"/>
</dbReference>
<dbReference type="Pfam" id="PF01541">
    <property type="entry name" value="GIY-YIG"/>
    <property type="match status" value="1"/>
</dbReference>
<keyword evidence="4" id="KW-0540">Nuclease</keyword>
<dbReference type="GO" id="GO:0005829">
    <property type="term" value="C:cytosol"/>
    <property type="evidence" value="ECO:0007669"/>
    <property type="project" value="TreeGrafter"/>
</dbReference>
<comment type="subunit">
    <text evidence="2">DNA polymerase III contains a core (composed of alpha, epsilon and theta chains) that associates with a tau subunit. This core dimerizes to form the POLIII' complex. PolIII' associates with the gamma complex (composed of gamma, delta, delta', psi and chi chains) and with the beta chain to form the complete DNA polymerase III complex.</text>
</comment>
<name>A0A2I7SM70_9FLAO</name>
<evidence type="ECO:0000256" key="2">
    <source>
        <dbReference type="ARBA" id="ARBA00026073"/>
    </source>
</evidence>
<dbReference type="AlphaFoldDB" id="A0A2I7SM70"/>
<evidence type="ECO:0000313" key="4">
    <source>
        <dbReference type="EMBL" id="AUS07001.1"/>
    </source>
</evidence>
<dbReference type="KEGG" id="taj:C1A40_16800"/>
<dbReference type="InterPro" id="IPR035901">
    <property type="entry name" value="GIY-YIG_endonuc_sf"/>
</dbReference>
<keyword evidence="4" id="KW-0378">Hydrolase</keyword>
<evidence type="ECO:0000259" key="3">
    <source>
        <dbReference type="PROSITE" id="PS50164"/>
    </source>
</evidence>
<organism evidence="4 5">
    <name type="scientific">Pseudotamlana carrageenivorans</name>
    <dbReference type="NCBI Taxonomy" id="2069432"/>
    <lineage>
        <taxon>Bacteria</taxon>
        <taxon>Pseudomonadati</taxon>
        <taxon>Bacteroidota</taxon>
        <taxon>Flavobacteriia</taxon>
        <taxon>Flavobacteriales</taxon>
        <taxon>Flavobacteriaceae</taxon>
        <taxon>Pseudotamlana</taxon>
    </lineage>
</organism>
<sequence length="455" mass="52150">MYAILDIETTGGKFNEEGITEIAIYKYDGHEVVDQFISLINPEREIQPFVVNLTGINSNMLRNAPKFYEVAKRIVEITEDCILVAHNAQFDYRILCTEFRRLGFEYERRSLCTVELAKDLIPGQASYSLGKLVRSLGIPVTDRHRASGDALATVKLFKLLLDKDTNKTIIKNAIKTSPKQKLEPKHLDIIAEMPSITGVYYIHQEDGEIIYIGKSNNIKKRINQHFTNNNTKAKRIQAKVASVTYEATGSELVALLKESEAIKRLKPRFNRALRRSIFNYALYQFVDENGYINLKIDKADGRKKAITTFSNMQSGKSFITRAVEEFQLCQKLAGIYKTKTSCFHYDIKSCHGACIQEESPEDYNKRVLALIDKYSYANKNMVIVDRGREVDERSAILIENGVFKGIGFFNLNYQINNLEVLESIITPMENNRDAQHIIQSYMRRNKRLKIVVIDK</sequence>
<dbReference type="SUPFAM" id="SSF82771">
    <property type="entry name" value="GIY-YIG endonuclease"/>
    <property type="match status" value="1"/>
</dbReference>
<dbReference type="InterPro" id="IPR047296">
    <property type="entry name" value="GIY-YIG_UvrC_Cho"/>
</dbReference>
<comment type="function">
    <text evidence="1">DNA polymerase III is a complex, multichain enzyme responsible for most of the replicative synthesis in bacteria. The epsilon subunit contain the editing function and is a proofreading 3'-5' exonuclease.</text>
</comment>
<dbReference type="InterPro" id="IPR036397">
    <property type="entry name" value="RNaseH_sf"/>
</dbReference>
<dbReference type="InterPro" id="IPR006054">
    <property type="entry name" value="DnaQ"/>
</dbReference>
<dbReference type="PANTHER" id="PTHR30231:SF41">
    <property type="entry name" value="DNA POLYMERASE III SUBUNIT EPSILON"/>
    <property type="match status" value="1"/>
</dbReference>
<dbReference type="GO" id="GO:0045004">
    <property type="term" value="P:DNA replication proofreading"/>
    <property type="evidence" value="ECO:0007669"/>
    <property type="project" value="TreeGrafter"/>
</dbReference>
<dbReference type="Gene3D" id="3.40.1440.10">
    <property type="entry name" value="GIY-YIG endonuclease"/>
    <property type="match status" value="1"/>
</dbReference>
<dbReference type="InterPro" id="IPR012337">
    <property type="entry name" value="RNaseH-like_sf"/>
</dbReference>
<dbReference type="CDD" id="cd06127">
    <property type="entry name" value="DEDDh"/>
    <property type="match status" value="1"/>
</dbReference>
<protein>
    <submittedName>
        <fullName evidence="4">Exonuclease</fullName>
    </submittedName>
</protein>
<proteinExistence type="predicted"/>
<dbReference type="GO" id="GO:0006289">
    <property type="term" value="P:nucleotide-excision repair"/>
    <property type="evidence" value="ECO:0007669"/>
    <property type="project" value="InterPro"/>
</dbReference>
<dbReference type="PROSITE" id="PS50164">
    <property type="entry name" value="GIY_YIG"/>
    <property type="match status" value="1"/>
</dbReference>
<dbReference type="SUPFAM" id="SSF53098">
    <property type="entry name" value="Ribonuclease H-like"/>
    <property type="match status" value="1"/>
</dbReference>
<dbReference type="InterPro" id="IPR000305">
    <property type="entry name" value="GIY-YIG_endonuc"/>
</dbReference>
<keyword evidence="5" id="KW-1185">Reference proteome</keyword>
<gene>
    <name evidence="4" type="ORF">C1A40_16800</name>
</gene>
<dbReference type="RefSeq" id="WP_102996905.1">
    <property type="nucleotide sequence ID" value="NZ_CP025938.1"/>
</dbReference>